<keyword evidence="2" id="KW-1185">Reference proteome</keyword>
<evidence type="ECO:0000313" key="1">
    <source>
        <dbReference type="EMBL" id="MDP5308782.1"/>
    </source>
</evidence>
<dbReference type="EMBL" id="JAVAMQ010000022">
    <property type="protein sequence ID" value="MDP5308782.1"/>
    <property type="molecule type" value="Genomic_DNA"/>
</dbReference>
<accession>A0ABT9JG42</accession>
<comment type="caution">
    <text evidence="1">The sequence shown here is derived from an EMBL/GenBank/DDBJ whole genome shotgun (WGS) entry which is preliminary data.</text>
</comment>
<name>A0ABT9JG42_9RHOB</name>
<dbReference type="InterPro" id="IPR007367">
    <property type="entry name" value="DUF433"/>
</dbReference>
<organism evidence="1 2">
    <name type="scientific">Paracoccus spongiarum</name>
    <dbReference type="NCBI Taxonomy" id="3064387"/>
    <lineage>
        <taxon>Bacteria</taxon>
        <taxon>Pseudomonadati</taxon>
        <taxon>Pseudomonadota</taxon>
        <taxon>Alphaproteobacteria</taxon>
        <taxon>Rhodobacterales</taxon>
        <taxon>Paracoccaceae</taxon>
        <taxon>Paracoccus</taxon>
    </lineage>
</organism>
<reference evidence="1 2" key="1">
    <citation type="submission" date="2023-08" db="EMBL/GenBank/DDBJ databases">
        <authorList>
            <person name="Park J.-S."/>
        </authorList>
    </citation>
    <scope>NUCLEOTIDE SEQUENCE [LARGE SCALE GENOMIC DNA]</scope>
    <source>
        <strain evidence="1 2">2205BS29-5</strain>
    </source>
</reference>
<dbReference type="Gene3D" id="1.10.10.10">
    <property type="entry name" value="Winged helix-like DNA-binding domain superfamily/Winged helix DNA-binding domain"/>
    <property type="match status" value="1"/>
</dbReference>
<gene>
    <name evidence="1" type="ORF">Q5Y72_17000</name>
</gene>
<evidence type="ECO:0000313" key="2">
    <source>
        <dbReference type="Proteomes" id="UP001224997"/>
    </source>
</evidence>
<proteinExistence type="predicted"/>
<feature type="non-terminal residue" evidence="1">
    <location>
        <position position="1"/>
    </location>
</feature>
<dbReference type="RefSeq" id="WP_305964621.1">
    <property type="nucleotide sequence ID" value="NZ_JAVAMQ010000022.1"/>
</dbReference>
<dbReference type="Proteomes" id="UP001224997">
    <property type="component" value="Unassembled WGS sequence"/>
</dbReference>
<dbReference type="InterPro" id="IPR036388">
    <property type="entry name" value="WH-like_DNA-bd_sf"/>
</dbReference>
<sequence>LGRFEGGETVADLAEDYPDIPEAAFLAAATYARTHPLRGRPSGRPWVQDAVVRH</sequence>
<protein>
    <submittedName>
        <fullName evidence="1">DUF433 domain-containing protein</fullName>
    </submittedName>
</protein>
<dbReference type="Pfam" id="PF04255">
    <property type="entry name" value="DUF433"/>
    <property type="match status" value="1"/>
</dbReference>